<dbReference type="Gene3D" id="3.40.50.300">
    <property type="entry name" value="P-loop containing nucleotide triphosphate hydrolases"/>
    <property type="match status" value="1"/>
</dbReference>
<dbReference type="InterPro" id="IPR050445">
    <property type="entry name" value="Bact_polysacc_biosynth/exp"/>
</dbReference>
<dbReference type="GO" id="GO:0042802">
    <property type="term" value="F:identical protein binding"/>
    <property type="evidence" value="ECO:0007669"/>
    <property type="project" value="UniProtKB-ARBA"/>
</dbReference>
<evidence type="ECO:0000256" key="6">
    <source>
        <dbReference type="ARBA" id="ARBA00022840"/>
    </source>
</evidence>
<evidence type="ECO:0000313" key="10">
    <source>
        <dbReference type="EMBL" id="TDG00302.1"/>
    </source>
</evidence>
<dbReference type="EMBL" id="SMRT01000001">
    <property type="protein sequence ID" value="TDG00302.1"/>
    <property type="molecule type" value="Genomic_DNA"/>
</dbReference>
<dbReference type="Proteomes" id="UP000295636">
    <property type="component" value="Unassembled WGS sequence"/>
</dbReference>
<keyword evidence="6" id="KW-0067">ATP-binding</keyword>
<keyword evidence="7" id="KW-0829">Tyrosine-protein kinase</keyword>
<evidence type="ECO:0000259" key="9">
    <source>
        <dbReference type="Pfam" id="PF13614"/>
    </source>
</evidence>
<sequence length="222" mass="23983">MLRQETSAAILMQTHPDSAAAEAYRTLRINIDFAIAERGIKTIAVTSVQQDEGKTTTALNLAVAYARAGKKVLLVDADFRKPAVHRAFGNSNGFGLADGLIRQRPLDGLIQASGIDNLSIITTGPAPSSPSEMLASDKLDELLAELKRGYDMVLIDTPPSLGLIDAKIVASKCDGVLLVVEYRKVKRAAAKRVKDELTNVKAHVLGVVFNKINSKDAEAYYY</sequence>
<evidence type="ECO:0000256" key="4">
    <source>
        <dbReference type="ARBA" id="ARBA00022741"/>
    </source>
</evidence>
<feature type="domain" description="AAA" evidence="9">
    <location>
        <begin position="41"/>
        <end position="185"/>
    </location>
</feature>
<dbReference type="CDD" id="cd05387">
    <property type="entry name" value="BY-kinase"/>
    <property type="match status" value="1"/>
</dbReference>
<accession>A0A4R5KWB1</accession>
<dbReference type="OrthoDB" id="9794577at2"/>
<evidence type="ECO:0000313" key="11">
    <source>
        <dbReference type="Proteomes" id="UP000295636"/>
    </source>
</evidence>
<dbReference type="InterPro" id="IPR005702">
    <property type="entry name" value="Wzc-like_C"/>
</dbReference>
<name>A0A4R5KWB1_9BACL</name>
<evidence type="ECO:0000256" key="1">
    <source>
        <dbReference type="ARBA" id="ARBA00007316"/>
    </source>
</evidence>
<reference evidence="10 11" key="1">
    <citation type="submission" date="2019-03" db="EMBL/GenBank/DDBJ databases">
        <title>This is whole genome sequence of Paenibacillus sp MS74 strain.</title>
        <authorList>
            <person name="Trinh H.N."/>
        </authorList>
    </citation>
    <scope>NUCLEOTIDE SEQUENCE [LARGE SCALE GENOMIC DNA]</scope>
    <source>
        <strain evidence="10 11">MS74</strain>
    </source>
</reference>
<comment type="caution">
    <text evidence="10">The sequence shown here is derived from an EMBL/GenBank/DDBJ whole genome shotgun (WGS) entry which is preliminary data.</text>
</comment>
<dbReference type="NCBIfam" id="TIGR01007">
    <property type="entry name" value="eps_fam"/>
    <property type="match status" value="1"/>
</dbReference>
<dbReference type="InterPro" id="IPR027417">
    <property type="entry name" value="P-loop_NTPase"/>
</dbReference>
<evidence type="ECO:0000256" key="5">
    <source>
        <dbReference type="ARBA" id="ARBA00022777"/>
    </source>
</evidence>
<dbReference type="FunFam" id="3.40.50.300:FF:000527">
    <property type="entry name" value="Tyrosine-protein kinase etk"/>
    <property type="match status" value="1"/>
</dbReference>
<dbReference type="PANTHER" id="PTHR32309">
    <property type="entry name" value="TYROSINE-PROTEIN KINASE"/>
    <property type="match status" value="1"/>
</dbReference>
<comment type="similarity">
    <text evidence="1">Belongs to the CpsD/CapB family.</text>
</comment>
<keyword evidence="3 10" id="KW-0808">Transferase</keyword>
<gene>
    <name evidence="10" type="ORF">E1757_01265</name>
</gene>
<dbReference type="Pfam" id="PF13614">
    <property type="entry name" value="AAA_31"/>
    <property type="match status" value="1"/>
</dbReference>
<organism evidence="10 11">
    <name type="scientific">Paenibacillus piri</name>
    <dbReference type="NCBI Taxonomy" id="2547395"/>
    <lineage>
        <taxon>Bacteria</taxon>
        <taxon>Bacillati</taxon>
        <taxon>Bacillota</taxon>
        <taxon>Bacilli</taxon>
        <taxon>Bacillales</taxon>
        <taxon>Paenibacillaceae</taxon>
        <taxon>Paenibacillus</taxon>
    </lineage>
</organism>
<dbReference type="GO" id="GO:0005886">
    <property type="term" value="C:plasma membrane"/>
    <property type="evidence" value="ECO:0007669"/>
    <property type="project" value="UniProtKB-ARBA"/>
</dbReference>
<dbReference type="PANTHER" id="PTHR32309:SF13">
    <property type="entry name" value="FERRIC ENTEROBACTIN TRANSPORT PROTEIN FEPE"/>
    <property type="match status" value="1"/>
</dbReference>
<protein>
    <recommendedName>
        <fullName evidence="2">non-specific protein-tyrosine kinase</fullName>
        <ecNumber evidence="2">2.7.10.2</ecNumber>
    </recommendedName>
</protein>
<dbReference type="InterPro" id="IPR025669">
    <property type="entry name" value="AAA_dom"/>
</dbReference>
<comment type="catalytic activity">
    <reaction evidence="8">
        <text>L-tyrosyl-[protein] + ATP = O-phospho-L-tyrosyl-[protein] + ADP + H(+)</text>
        <dbReference type="Rhea" id="RHEA:10596"/>
        <dbReference type="Rhea" id="RHEA-COMP:10136"/>
        <dbReference type="Rhea" id="RHEA-COMP:20101"/>
        <dbReference type="ChEBI" id="CHEBI:15378"/>
        <dbReference type="ChEBI" id="CHEBI:30616"/>
        <dbReference type="ChEBI" id="CHEBI:46858"/>
        <dbReference type="ChEBI" id="CHEBI:61978"/>
        <dbReference type="ChEBI" id="CHEBI:456216"/>
        <dbReference type="EC" id="2.7.10.2"/>
    </reaction>
</comment>
<evidence type="ECO:0000256" key="7">
    <source>
        <dbReference type="ARBA" id="ARBA00023137"/>
    </source>
</evidence>
<evidence type="ECO:0000256" key="8">
    <source>
        <dbReference type="ARBA" id="ARBA00051245"/>
    </source>
</evidence>
<keyword evidence="11" id="KW-1185">Reference proteome</keyword>
<proteinExistence type="inferred from homology"/>
<dbReference type="EC" id="2.7.10.2" evidence="2"/>
<dbReference type="AlphaFoldDB" id="A0A4R5KWB1"/>
<dbReference type="RefSeq" id="WP_133225011.1">
    <property type="nucleotide sequence ID" value="NZ_SMRT01000001.1"/>
</dbReference>
<dbReference type="SUPFAM" id="SSF52540">
    <property type="entry name" value="P-loop containing nucleoside triphosphate hydrolases"/>
    <property type="match status" value="1"/>
</dbReference>
<keyword evidence="5 10" id="KW-0418">Kinase</keyword>
<dbReference type="GO" id="GO:0004715">
    <property type="term" value="F:non-membrane spanning protein tyrosine kinase activity"/>
    <property type="evidence" value="ECO:0007669"/>
    <property type="project" value="UniProtKB-EC"/>
</dbReference>
<evidence type="ECO:0000256" key="3">
    <source>
        <dbReference type="ARBA" id="ARBA00022679"/>
    </source>
</evidence>
<keyword evidence="4" id="KW-0547">Nucleotide-binding</keyword>
<evidence type="ECO:0000256" key="2">
    <source>
        <dbReference type="ARBA" id="ARBA00011903"/>
    </source>
</evidence>
<dbReference type="GO" id="GO:0005524">
    <property type="term" value="F:ATP binding"/>
    <property type="evidence" value="ECO:0007669"/>
    <property type="project" value="UniProtKB-KW"/>
</dbReference>